<comment type="caution">
    <text evidence="5">The sequence shown here is derived from an EMBL/GenBank/DDBJ whole genome shotgun (WGS) entry which is preliminary data.</text>
</comment>
<dbReference type="EMBL" id="BPQO01000012">
    <property type="protein sequence ID" value="GJD89474.1"/>
    <property type="molecule type" value="Genomic_DNA"/>
</dbReference>
<name>A0AAV4ZNG8_9HYPH</name>
<dbReference type="PANTHER" id="PTHR11455">
    <property type="entry name" value="CRYPTOCHROME"/>
    <property type="match status" value="1"/>
</dbReference>
<evidence type="ECO:0000313" key="5">
    <source>
        <dbReference type="EMBL" id="GJD89474.1"/>
    </source>
</evidence>
<feature type="binding site" evidence="3">
    <location>
        <begin position="179"/>
        <end position="181"/>
    </location>
    <ligand>
        <name>FAD</name>
        <dbReference type="ChEBI" id="CHEBI:57692"/>
    </ligand>
</feature>
<accession>A0AAV4ZNG8</accession>
<evidence type="ECO:0000256" key="2">
    <source>
        <dbReference type="ARBA" id="ARBA00022827"/>
    </source>
</evidence>
<evidence type="ECO:0000313" key="6">
    <source>
        <dbReference type="Proteomes" id="UP001055247"/>
    </source>
</evidence>
<dbReference type="InterPro" id="IPR005101">
    <property type="entry name" value="Cryptochr/Photolyase_FAD-bd"/>
</dbReference>
<protein>
    <recommendedName>
        <fullName evidence="4">Cryptochrome/DNA photolyase FAD-binding domain-containing protein</fullName>
    </recommendedName>
</protein>
<organism evidence="5 6">
    <name type="scientific">Methylobacterium hispanicum</name>
    <dbReference type="NCBI Taxonomy" id="270350"/>
    <lineage>
        <taxon>Bacteria</taxon>
        <taxon>Pseudomonadati</taxon>
        <taxon>Pseudomonadota</taxon>
        <taxon>Alphaproteobacteria</taxon>
        <taxon>Hyphomicrobiales</taxon>
        <taxon>Methylobacteriaceae</taxon>
        <taxon>Methylobacterium</taxon>
    </lineage>
</organism>
<reference evidence="5" key="2">
    <citation type="submission" date="2021-08" db="EMBL/GenBank/DDBJ databases">
        <authorList>
            <person name="Tani A."/>
            <person name="Ola A."/>
            <person name="Ogura Y."/>
            <person name="Katsura K."/>
            <person name="Hayashi T."/>
        </authorList>
    </citation>
    <scope>NUCLEOTIDE SEQUENCE</scope>
    <source>
        <strain evidence="5">DSM 16372</strain>
    </source>
</reference>
<dbReference type="Proteomes" id="UP001055247">
    <property type="component" value="Unassembled WGS sequence"/>
</dbReference>
<dbReference type="PANTHER" id="PTHR11455:SF9">
    <property type="entry name" value="CRYPTOCHROME CIRCADIAN CLOCK 5 ISOFORM X1"/>
    <property type="match status" value="1"/>
</dbReference>
<feature type="binding site" evidence="3">
    <location>
        <position position="27"/>
    </location>
    <ligand>
        <name>FAD</name>
        <dbReference type="ChEBI" id="CHEBI:57692"/>
    </ligand>
</feature>
<dbReference type="InterPro" id="IPR036134">
    <property type="entry name" value="Crypto/Photolyase_FAD-like_sf"/>
</dbReference>
<feature type="binding site" evidence="3">
    <location>
        <begin position="43"/>
        <end position="47"/>
    </location>
    <ligand>
        <name>FAD</name>
        <dbReference type="ChEBI" id="CHEBI:57692"/>
    </ligand>
</feature>
<dbReference type="InterPro" id="IPR002081">
    <property type="entry name" value="Cryptochrome/DNA_photolyase_1"/>
</dbReference>
<gene>
    <name evidence="5" type="ORF">BHAOGJBA_3001</name>
</gene>
<dbReference type="GO" id="GO:0003677">
    <property type="term" value="F:DNA binding"/>
    <property type="evidence" value="ECO:0007669"/>
    <property type="project" value="TreeGrafter"/>
</dbReference>
<feature type="binding site" evidence="3">
    <location>
        <position position="75"/>
    </location>
    <ligand>
        <name>FAD</name>
        <dbReference type="ChEBI" id="CHEBI:57692"/>
    </ligand>
</feature>
<evidence type="ECO:0000256" key="3">
    <source>
        <dbReference type="PIRSR" id="PIRSR602081-1"/>
    </source>
</evidence>
<evidence type="ECO:0000259" key="4">
    <source>
        <dbReference type="Pfam" id="PF03441"/>
    </source>
</evidence>
<evidence type="ECO:0000256" key="1">
    <source>
        <dbReference type="ARBA" id="ARBA00022630"/>
    </source>
</evidence>
<keyword evidence="2 3" id="KW-0274">FAD</keyword>
<feature type="domain" description="Cryptochrome/DNA photolyase FAD-binding" evidence="4">
    <location>
        <begin position="75"/>
        <end position="209"/>
    </location>
</feature>
<comment type="cofactor">
    <cofactor evidence="3">
        <name>FAD</name>
        <dbReference type="ChEBI" id="CHEBI:57692"/>
    </cofactor>
    <text evidence="3">Binds 1 FAD per subunit.</text>
</comment>
<dbReference type="SUPFAM" id="SSF48173">
    <property type="entry name" value="Cryptochrome/photolyase FAD-binding domain"/>
    <property type="match status" value="1"/>
</dbReference>
<dbReference type="Gene3D" id="1.25.40.80">
    <property type="match status" value="1"/>
</dbReference>
<dbReference type="Gene3D" id="1.10.579.10">
    <property type="entry name" value="DNA Cyclobutane Dipyrimidine Photolyase, subunit A, domain 3"/>
    <property type="match status" value="1"/>
</dbReference>
<dbReference type="Pfam" id="PF03441">
    <property type="entry name" value="FAD_binding_7"/>
    <property type="match status" value="1"/>
</dbReference>
<keyword evidence="6" id="KW-1185">Reference proteome</keyword>
<proteinExistence type="predicted"/>
<sequence length="378" mass="41191">MDRAFPMTREAGLARLAAITDRLGPHYAAERNIAPGPDAETTTSALSPYLRRRLTTEQEIVARAREAHGGAAEKFISEVFWRTYFKGYLETHPAIWADYLRLVAAGEEQLATASGLRRAYERAVAGRTGIEGFDDWARELVETGWLHNHARMWFASIWIFTLRLPWALGADFFLRHLLDGDPASNTLSWRWVAGLHTRGKHYLARAENIRRHTDGRFDPVGLDERAAPLSEVEIAPTVPLAPADPLPAGSVALLIHLDDLHPESLPLDPARVVCVGGLLAHAPGASEAVRAADAAAMADALARAGAHFACPAMPADAGWSSDLPVVGAWAPVGPSASNLPAGVLRLRRTWDEASWPHATRGFFRMRTAIPRILDAVAA</sequence>
<dbReference type="AlphaFoldDB" id="A0AAV4ZNG8"/>
<feature type="binding site" evidence="3">
    <location>
        <begin position="78"/>
        <end position="85"/>
    </location>
    <ligand>
        <name>FAD</name>
        <dbReference type="ChEBI" id="CHEBI:57692"/>
    </ligand>
</feature>
<dbReference type="GO" id="GO:0071949">
    <property type="term" value="F:FAD binding"/>
    <property type="evidence" value="ECO:0007669"/>
    <property type="project" value="TreeGrafter"/>
</dbReference>
<reference evidence="5" key="1">
    <citation type="journal article" date="2016" name="Front. Microbiol.">
        <title>Genome Sequence of the Piezophilic, Mesophilic Sulfate-Reducing Bacterium Desulfovibrio indicus J2T.</title>
        <authorList>
            <person name="Cao J."/>
            <person name="Maignien L."/>
            <person name="Shao Z."/>
            <person name="Alain K."/>
            <person name="Jebbar M."/>
        </authorList>
    </citation>
    <scope>NUCLEOTIDE SEQUENCE</scope>
    <source>
        <strain evidence="5">DSM 16372</strain>
    </source>
</reference>
<dbReference type="GO" id="GO:0003904">
    <property type="term" value="F:deoxyribodipyrimidine photo-lyase activity"/>
    <property type="evidence" value="ECO:0007669"/>
    <property type="project" value="TreeGrafter"/>
</dbReference>
<keyword evidence="1 3" id="KW-0285">Flavoprotein</keyword>